<dbReference type="HOGENOM" id="CLU_000445_50_2_3"/>
<evidence type="ECO:0000256" key="1">
    <source>
        <dbReference type="ARBA" id="ARBA00023224"/>
    </source>
</evidence>
<dbReference type="PROSITE" id="PS50046">
    <property type="entry name" value="PHYTOCHROME_2"/>
    <property type="match status" value="1"/>
</dbReference>
<organism evidence="7 8">
    <name type="scientific">Acaryochloris marina (strain MBIC 11017)</name>
    <dbReference type="NCBI Taxonomy" id="329726"/>
    <lineage>
        <taxon>Bacteria</taxon>
        <taxon>Bacillati</taxon>
        <taxon>Cyanobacteriota</taxon>
        <taxon>Cyanophyceae</taxon>
        <taxon>Acaryochloridales</taxon>
        <taxon>Acaryochloridaceae</taxon>
        <taxon>Acaryochloris</taxon>
    </lineage>
</organism>
<keyword evidence="8" id="KW-1185">Reference proteome</keyword>
<dbReference type="InterPro" id="IPR029016">
    <property type="entry name" value="GAF-like_dom_sf"/>
</dbReference>
<dbReference type="eggNOG" id="COG2203">
    <property type="taxonomic scope" value="Bacteria"/>
</dbReference>
<dbReference type="GO" id="GO:0007165">
    <property type="term" value="P:signal transduction"/>
    <property type="evidence" value="ECO:0007669"/>
    <property type="project" value="UniProtKB-KW"/>
</dbReference>
<dbReference type="AlphaFoldDB" id="B0C6I8"/>
<evidence type="ECO:0000256" key="4">
    <source>
        <dbReference type="SAM" id="Phobius"/>
    </source>
</evidence>
<dbReference type="STRING" id="329726.AM1_1378"/>
<sequence>MQDLDAAEPKADPWDTQTETTVGEGVEEITSGVTAQSSQSEHSTSTTSTQSSSWAESPGPEKNKEVPFKAKAMSLALAVSMLPVLAVGTVTYFSGQLVQQQMTQERQAGNPDLQATERSIQQQLPSLLIGTGITAILAGAIAAWLAHRATTPILKAIQVSDEMLQQIRPGMVKPETAETDILSQLEHNIRSIEGYIPALLAQQDSEIEQLQMLKYITNKIRASLNEDDVLNTTVEEARKIIKADRVIVYGFDEDWYGTVIAESAIPGIAKALWAEIKDPCFAENYVEKYRAGRIQAINNVHEAGLTKCHLAQLEPFQVKANLVVPILREEKLFGLLIAHQCTQPRVWQESEINLFAQVASQVGFALDHARLLVQVDQANNNAMAHTQQAAQDYEMLQQRISQLSLESNSVVELFGTDANMAITNTQDQMHEIAEAADQIHVILNEITQTQEQVQIATQESQTGMTHTVDHLQSLSKLVETVDQSVHPLQQPTQQLGELIDLMGHVVSQVQLQAMNAALEAARSGAAGQSFAEIAEKVHGLSRQLDATLTDVKPLVSHIQTTTQSVGQEMASGKNAIAVDTQTLGSTQIKLAELNSLNQRVLDLVQQIAEVTTNQVELSVLGHKTLDHLANTTLSATTQSSQIAEAVHQLMATVNNDLHSEDSFSA</sequence>
<dbReference type="Pfam" id="PF01590">
    <property type="entry name" value="GAF"/>
    <property type="match status" value="1"/>
</dbReference>
<keyword evidence="4" id="KW-1133">Transmembrane helix</keyword>
<dbReference type="Gene3D" id="1.10.287.950">
    <property type="entry name" value="Methyl-accepting chemotaxis protein"/>
    <property type="match status" value="1"/>
</dbReference>
<reference evidence="7 8" key="1">
    <citation type="journal article" date="2008" name="Proc. Natl. Acad. Sci. U.S.A.">
        <title>Niche adaptation and genome expansion in the chlorophyll d-producing cyanobacterium Acaryochloris marina.</title>
        <authorList>
            <person name="Swingley W.D."/>
            <person name="Chen M."/>
            <person name="Cheung P.C."/>
            <person name="Conrad A.L."/>
            <person name="Dejesa L.C."/>
            <person name="Hao J."/>
            <person name="Honchak B.M."/>
            <person name="Karbach L.E."/>
            <person name="Kurdoglu A."/>
            <person name="Lahiri S."/>
            <person name="Mastrian S.D."/>
            <person name="Miyashita H."/>
            <person name="Page L."/>
            <person name="Ramakrishna P."/>
            <person name="Satoh S."/>
            <person name="Sattley W.M."/>
            <person name="Shimada Y."/>
            <person name="Taylor H.L."/>
            <person name="Tomo T."/>
            <person name="Tsuchiya T."/>
            <person name="Wang Z.T."/>
            <person name="Raymond J."/>
            <person name="Mimuro M."/>
            <person name="Blankenship R.E."/>
            <person name="Touchman J.W."/>
        </authorList>
    </citation>
    <scope>NUCLEOTIDE SEQUENCE [LARGE SCALE GENOMIC DNA]</scope>
    <source>
        <strain evidence="8">MBIC 11017</strain>
    </source>
</reference>
<evidence type="ECO:0000313" key="8">
    <source>
        <dbReference type="Proteomes" id="UP000000268"/>
    </source>
</evidence>
<dbReference type="Gene3D" id="3.30.450.40">
    <property type="match status" value="2"/>
</dbReference>
<dbReference type="InterPro" id="IPR003018">
    <property type="entry name" value="GAF"/>
</dbReference>
<dbReference type="InterPro" id="IPR004089">
    <property type="entry name" value="MCPsignal_dom"/>
</dbReference>
<keyword evidence="4" id="KW-0472">Membrane</keyword>
<proteinExistence type="predicted"/>
<protein>
    <submittedName>
        <fullName evidence="7">Methyl-accepting chemotaxis protein with GAF domain, putative</fullName>
    </submittedName>
</protein>
<accession>B0C6I8</accession>
<dbReference type="PANTHER" id="PTHR32089">
    <property type="entry name" value="METHYL-ACCEPTING CHEMOTAXIS PROTEIN MCPB"/>
    <property type="match status" value="1"/>
</dbReference>
<evidence type="ECO:0000259" key="6">
    <source>
        <dbReference type="PROSITE" id="PS50111"/>
    </source>
</evidence>
<feature type="domain" description="Phytochrome chromophore attachment site" evidence="5">
    <location>
        <begin position="225"/>
        <end position="361"/>
    </location>
</feature>
<evidence type="ECO:0000259" key="5">
    <source>
        <dbReference type="PROSITE" id="PS50046"/>
    </source>
</evidence>
<dbReference type="Pfam" id="PF00015">
    <property type="entry name" value="MCPsignal"/>
    <property type="match status" value="1"/>
</dbReference>
<evidence type="ECO:0000313" key="7">
    <source>
        <dbReference type="EMBL" id="ABW26409.1"/>
    </source>
</evidence>
<feature type="region of interest" description="Disordered" evidence="3">
    <location>
        <begin position="1"/>
        <end position="63"/>
    </location>
</feature>
<gene>
    <name evidence="7" type="ordered locus">AM1_1378</name>
</gene>
<dbReference type="SMART" id="SM00065">
    <property type="entry name" value="GAF"/>
    <property type="match status" value="1"/>
</dbReference>
<evidence type="ECO:0000256" key="2">
    <source>
        <dbReference type="PROSITE-ProRule" id="PRU00284"/>
    </source>
</evidence>
<dbReference type="PANTHER" id="PTHR32089:SF112">
    <property type="entry name" value="LYSOZYME-LIKE PROTEIN-RELATED"/>
    <property type="match status" value="1"/>
</dbReference>
<dbReference type="KEGG" id="amr:AM1_1378"/>
<dbReference type="SUPFAM" id="SSF58104">
    <property type="entry name" value="Methyl-accepting chemotaxis protein (MCP) signaling domain"/>
    <property type="match status" value="1"/>
</dbReference>
<feature type="domain" description="Methyl-accepting transducer" evidence="6">
    <location>
        <begin position="421"/>
        <end position="629"/>
    </location>
</feature>
<dbReference type="Proteomes" id="UP000000268">
    <property type="component" value="Chromosome"/>
</dbReference>
<keyword evidence="1 2" id="KW-0807">Transducer</keyword>
<name>B0C6I8_ACAM1</name>
<feature type="compositionally biased region" description="Low complexity" evidence="3">
    <location>
        <begin position="16"/>
        <end position="57"/>
    </location>
</feature>
<dbReference type="InterPro" id="IPR016132">
    <property type="entry name" value="Phyto_chromo_attachment"/>
</dbReference>
<dbReference type="EMBL" id="CP000828">
    <property type="protein sequence ID" value="ABW26409.1"/>
    <property type="molecule type" value="Genomic_DNA"/>
</dbReference>
<evidence type="ECO:0000256" key="3">
    <source>
        <dbReference type="SAM" id="MobiDB-lite"/>
    </source>
</evidence>
<dbReference type="PROSITE" id="PS50111">
    <property type="entry name" value="CHEMOTAXIS_TRANSDUC_2"/>
    <property type="match status" value="1"/>
</dbReference>
<feature type="transmembrane region" description="Helical" evidence="4">
    <location>
        <begin position="72"/>
        <end position="93"/>
    </location>
</feature>
<dbReference type="SUPFAM" id="SSF55781">
    <property type="entry name" value="GAF domain-like"/>
    <property type="match status" value="1"/>
</dbReference>
<dbReference type="GO" id="GO:0016020">
    <property type="term" value="C:membrane"/>
    <property type="evidence" value="ECO:0007669"/>
    <property type="project" value="InterPro"/>
</dbReference>
<keyword evidence="4" id="KW-0812">Transmembrane</keyword>
<feature type="transmembrane region" description="Helical" evidence="4">
    <location>
        <begin position="127"/>
        <end position="146"/>
    </location>
</feature>
<dbReference type="eggNOG" id="COG0840">
    <property type="taxonomic scope" value="Bacteria"/>
</dbReference>